<dbReference type="GO" id="GO:0005524">
    <property type="term" value="F:ATP binding"/>
    <property type="evidence" value="ECO:0007669"/>
    <property type="project" value="InterPro"/>
</dbReference>
<dbReference type="OrthoDB" id="4062651at2759"/>
<dbReference type="PROSITE" id="PS50011">
    <property type="entry name" value="PROTEIN_KINASE_DOM"/>
    <property type="match status" value="1"/>
</dbReference>
<comment type="caution">
    <text evidence="2">The sequence shown here is derived from an EMBL/GenBank/DDBJ whole genome shotgun (WGS) entry which is preliminary data.</text>
</comment>
<proteinExistence type="predicted"/>
<dbReference type="STRING" id="177199.A0A420Y493"/>
<evidence type="ECO:0000313" key="3">
    <source>
        <dbReference type="Proteomes" id="UP000275385"/>
    </source>
</evidence>
<dbReference type="AlphaFoldDB" id="A0A420Y493"/>
<evidence type="ECO:0000259" key="1">
    <source>
        <dbReference type="PROSITE" id="PS50011"/>
    </source>
</evidence>
<accession>A0A420Y493</accession>
<keyword evidence="3" id="KW-1185">Reference proteome</keyword>
<feature type="domain" description="Protein kinase" evidence="1">
    <location>
        <begin position="205"/>
        <end position="550"/>
    </location>
</feature>
<gene>
    <name evidence="2" type="ORF">DL546_002494</name>
</gene>
<reference evidence="2 3" key="1">
    <citation type="submission" date="2018-08" db="EMBL/GenBank/DDBJ databases">
        <title>Draft genome of the lignicolous fungus Coniochaeta pulveracea.</title>
        <authorList>
            <person name="Borstlap C.J."/>
            <person name="De Witt R.N."/>
            <person name="Botha A."/>
            <person name="Volschenk H."/>
        </authorList>
    </citation>
    <scope>NUCLEOTIDE SEQUENCE [LARGE SCALE GENOMIC DNA]</scope>
    <source>
        <strain evidence="2 3">CAB683</strain>
    </source>
</reference>
<name>A0A420Y493_9PEZI</name>
<dbReference type="InterPro" id="IPR011009">
    <property type="entry name" value="Kinase-like_dom_sf"/>
</dbReference>
<dbReference type="SUPFAM" id="SSF56112">
    <property type="entry name" value="Protein kinase-like (PK-like)"/>
    <property type="match status" value="1"/>
</dbReference>
<dbReference type="Gene3D" id="1.10.510.10">
    <property type="entry name" value="Transferase(Phosphotransferase) domain 1"/>
    <property type="match status" value="1"/>
</dbReference>
<dbReference type="Proteomes" id="UP000275385">
    <property type="component" value="Unassembled WGS sequence"/>
</dbReference>
<dbReference type="InterPro" id="IPR000719">
    <property type="entry name" value="Prot_kinase_dom"/>
</dbReference>
<dbReference type="GO" id="GO:0004672">
    <property type="term" value="F:protein kinase activity"/>
    <property type="evidence" value="ECO:0007669"/>
    <property type="project" value="InterPro"/>
</dbReference>
<sequence length="603" mass="69142">MELNSRAIHDVIHPTAAFAISHTYHRGIQLGEQEIPWLESQLNPKNRIDSLEPLPNPLWRIDGCTGLGTQFYSVPLFLEKASPMRFDVFVPEETATSPILRELLDLNTAFHTKDARRVRRLGIARHILRTLQVWTVKTGSSSVASMYRNLPFGSRIIFQTLELDIHKINIVVAPMHNLERQLITTTTLDQVLGVPQTLIPQTIDITQLSFIQQLHDSVCLVSISDPNCPSTRLTYIFKALTSGSKYLCHELRNLLLLPPHPHVTSPPDYLVTKRCRFGGKTAVVGMLLPYYRSSEPDSFRDSLPRWRINNQLSLFQVLDWAIQLSSAVLHVREEGKLFYPDLRLDNVVLDADRKIKMVDFEQRGVWCEFGPPEVNAIDYIRILAQAEPFLPDDSSGGPCIPEEVQLRYAGILSRLLPGWESLDSKEEYTPPSSNPHGYAGYNLAWLCLNLMEQEAAEVYMLGRVLWCLFEGQSAPQPGAVWQSYVREPDLEFPAYRRTPEGMKGLIDRCTRGRRKMLSSLVARRGSKLVLRRRKEAEDAEDVVNVARQWWSGEIRAAEEFLRMREERKERGEWEGNYYGRPMLREVLAELEDYRVEVLIARKP</sequence>
<evidence type="ECO:0000313" key="2">
    <source>
        <dbReference type="EMBL" id="RKU42711.1"/>
    </source>
</evidence>
<protein>
    <recommendedName>
        <fullName evidence="1">Protein kinase domain-containing protein</fullName>
    </recommendedName>
</protein>
<organism evidence="2 3">
    <name type="scientific">Coniochaeta pulveracea</name>
    <dbReference type="NCBI Taxonomy" id="177199"/>
    <lineage>
        <taxon>Eukaryota</taxon>
        <taxon>Fungi</taxon>
        <taxon>Dikarya</taxon>
        <taxon>Ascomycota</taxon>
        <taxon>Pezizomycotina</taxon>
        <taxon>Sordariomycetes</taxon>
        <taxon>Sordariomycetidae</taxon>
        <taxon>Coniochaetales</taxon>
        <taxon>Coniochaetaceae</taxon>
        <taxon>Coniochaeta</taxon>
    </lineage>
</organism>
<dbReference type="EMBL" id="QVQW01000052">
    <property type="protein sequence ID" value="RKU42711.1"/>
    <property type="molecule type" value="Genomic_DNA"/>
</dbReference>